<proteinExistence type="predicted"/>
<dbReference type="EMBL" id="CAKLBY020000256">
    <property type="protein sequence ID" value="CAK7940269.1"/>
    <property type="molecule type" value="Genomic_DNA"/>
</dbReference>
<feature type="compositionally biased region" description="Basic and acidic residues" evidence="1">
    <location>
        <begin position="43"/>
        <end position="56"/>
    </location>
</feature>
<name>A0AAV1V028_9STRA</name>
<reference evidence="2" key="1">
    <citation type="submission" date="2024-01" db="EMBL/GenBank/DDBJ databases">
        <authorList>
            <person name="Webb A."/>
        </authorList>
    </citation>
    <scope>NUCLEOTIDE SEQUENCE</scope>
    <source>
        <strain evidence="2">Pm1</strain>
    </source>
</reference>
<protein>
    <submittedName>
        <fullName evidence="2">Uncharacterized protein</fullName>
    </submittedName>
</protein>
<accession>A0AAV1V028</accession>
<comment type="caution">
    <text evidence="2">The sequence shown here is derived from an EMBL/GenBank/DDBJ whole genome shotgun (WGS) entry which is preliminary data.</text>
</comment>
<feature type="region of interest" description="Disordered" evidence="1">
    <location>
        <begin position="1"/>
        <end position="60"/>
    </location>
</feature>
<evidence type="ECO:0000256" key="1">
    <source>
        <dbReference type="SAM" id="MobiDB-lite"/>
    </source>
</evidence>
<organism evidence="2 3">
    <name type="scientific">Peronospora matthiolae</name>
    <dbReference type="NCBI Taxonomy" id="2874970"/>
    <lineage>
        <taxon>Eukaryota</taxon>
        <taxon>Sar</taxon>
        <taxon>Stramenopiles</taxon>
        <taxon>Oomycota</taxon>
        <taxon>Peronosporomycetes</taxon>
        <taxon>Peronosporales</taxon>
        <taxon>Peronosporaceae</taxon>
        <taxon>Peronospora</taxon>
    </lineage>
</organism>
<sequence>MVRVPGSSEDAGIHRKPQDEKEVKVKIESKTEDPLEDGPLVTQEDKNKESKDRLDLGRGPANKLKVNFIEKN</sequence>
<dbReference type="AlphaFoldDB" id="A0AAV1V028"/>
<feature type="compositionally biased region" description="Basic and acidic residues" evidence="1">
    <location>
        <begin position="11"/>
        <end position="33"/>
    </location>
</feature>
<evidence type="ECO:0000313" key="3">
    <source>
        <dbReference type="Proteomes" id="UP001162060"/>
    </source>
</evidence>
<evidence type="ECO:0000313" key="2">
    <source>
        <dbReference type="EMBL" id="CAK7940269.1"/>
    </source>
</evidence>
<gene>
    <name evidence="2" type="ORF">PM001_LOCUS25419</name>
</gene>
<dbReference type="Proteomes" id="UP001162060">
    <property type="component" value="Unassembled WGS sequence"/>
</dbReference>